<dbReference type="InterPro" id="IPR027417">
    <property type="entry name" value="P-loop_NTPase"/>
</dbReference>
<protein>
    <submittedName>
        <fullName evidence="4">DNA/RNA helicase</fullName>
    </submittedName>
</protein>
<dbReference type="Pfam" id="PF00271">
    <property type="entry name" value="Helicase_C"/>
    <property type="match status" value="1"/>
</dbReference>
<sequence>MDELNAYDGRRFTPYQVPKQLLQYASVQDSMYKEGSKWFCGRCHMPVSNKNKLPNGHYYCRECIIFGRNESHSHLYTFPARPFPNTQALKWMGQLTPFQEKISRQLVSGSKKKQKRLVHAVTGAGKTEMIYGLITSYLNEGKWVCIASPRIDVCIELYGRLKNDFTCPITLMHGESEVYHKSPLIVATTHQLLKFYRAFDLMVIDEVDSFPFVGNSILSRAVTSALKEEGEILYLTATSTKELDLKVKRGDIEKLTLPRRFHNQPLIVPKFKLILNLEESLQKKRLPIPLLNMIRRQRKTNYPLLIFHPIIDKGEEFFRLLATKLRNEKIAYVSSQSDHRKQIIEQFRKSEISILITTTILERGVTFPGVDVFVLLSHHKLFNASSLIQISGRVGRSLDRPTGQLFFLHQGISIDMLKAKKEIIRMNREAYGQ</sequence>
<dbReference type="InterPro" id="IPR011545">
    <property type="entry name" value="DEAD/DEAH_box_helicase_dom"/>
</dbReference>
<keyword evidence="1" id="KW-0547">Nucleotide-binding</keyword>
<dbReference type="EMBL" id="WLXI01000007">
    <property type="protein sequence ID" value="MTD00955.1"/>
    <property type="molecule type" value="Genomic_DNA"/>
</dbReference>
<dbReference type="Pfam" id="PF00270">
    <property type="entry name" value="DEAD"/>
    <property type="match status" value="1"/>
</dbReference>
<dbReference type="CDD" id="cd17925">
    <property type="entry name" value="DEXDc_ComFA"/>
    <property type="match status" value="1"/>
</dbReference>
<dbReference type="SMART" id="SM00487">
    <property type="entry name" value="DEXDc"/>
    <property type="match status" value="1"/>
</dbReference>
<dbReference type="SMART" id="SM00490">
    <property type="entry name" value="HELICc"/>
    <property type="match status" value="1"/>
</dbReference>
<keyword evidence="4" id="KW-0347">Helicase</keyword>
<dbReference type="SUPFAM" id="SSF52540">
    <property type="entry name" value="P-loop containing nucleoside triphosphate hydrolases"/>
    <property type="match status" value="1"/>
</dbReference>
<dbReference type="GO" id="GO:0043138">
    <property type="term" value="F:3'-5' DNA helicase activity"/>
    <property type="evidence" value="ECO:0007669"/>
    <property type="project" value="TreeGrafter"/>
</dbReference>
<dbReference type="AlphaFoldDB" id="A0A6L6G684"/>
<keyword evidence="4" id="KW-0378">Hydrolase</keyword>
<dbReference type="PROSITE" id="PS51192">
    <property type="entry name" value="HELICASE_ATP_BIND_1"/>
    <property type="match status" value="1"/>
</dbReference>
<keyword evidence="2" id="KW-0067">ATP-binding</keyword>
<reference evidence="4 5" key="1">
    <citation type="submission" date="2019-11" db="EMBL/GenBank/DDBJ databases">
        <title>Streptococcus uberis isolated from clinical mastitis cases on a southeastern Queensland dairy.</title>
        <authorList>
            <person name="Workentine M.L."/>
            <person name="Price R."/>
            <person name="Olchowy T."/>
        </authorList>
    </citation>
    <scope>NUCLEOTIDE SEQUENCE [LARGE SCALE GENOMIC DNA]</scope>
    <source>
        <strain evidence="4 5">OLC4459-A17</strain>
    </source>
</reference>
<proteinExistence type="predicted"/>
<evidence type="ECO:0000313" key="4">
    <source>
        <dbReference type="EMBL" id="MTD00955.1"/>
    </source>
</evidence>
<dbReference type="RefSeq" id="WP_154607157.1">
    <property type="nucleotide sequence ID" value="NZ_JADFAX010000008.1"/>
</dbReference>
<dbReference type="PANTHER" id="PTHR30580:SF1">
    <property type="entry name" value="COMF OPERON PROTEIN 1"/>
    <property type="match status" value="1"/>
</dbReference>
<dbReference type="InterPro" id="IPR001650">
    <property type="entry name" value="Helicase_C-like"/>
</dbReference>
<evidence type="ECO:0000313" key="5">
    <source>
        <dbReference type="Proteomes" id="UP000483839"/>
    </source>
</evidence>
<dbReference type="CDD" id="cd18785">
    <property type="entry name" value="SF2_C"/>
    <property type="match status" value="1"/>
</dbReference>
<organism evidence="4 5">
    <name type="scientific">Streptococcus uberis</name>
    <dbReference type="NCBI Taxonomy" id="1349"/>
    <lineage>
        <taxon>Bacteria</taxon>
        <taxon>Bacillati</taxon>
        <taxon>Bacillota</taxon>
        <taxon>Bacilli</taxon>
        <taxon>Lactobacillales</taxon>
        <taxon>Streptococcaceae</taxon>
        <taxon>Streptococcus</taxon>
    </lineage>
</organism>
<dbReference type="GO" id="GO:0006310">
    <property type="term" value="P:DNA recombination"/>
    <property type="evidence" value="ECO:0007669"/>
    <property type="project" value="TreeGrafter"/>
</dbReference>
<keyword evidence="3" id="KW-0238">DNA-binding</keyword>
<dbReference type="GO" id="GO:0003677">
    <property type="term" value="F:DNA binding"/>
    <property type="evidence" value="ECO:0007669"/>
    <property type="project" value="UniProtKB-KW"/>
</dbReference>
<evidence type="ECO:0000256" key="2">
    <source>
        <dbReference type="ARBA" id="ARBA00022840"/>
    </source>
</evidence>
<dbReference type="Gene3D" id="3.40.50.300">
    <property type="entry name" value="P-loop containing nucleotide triphosphate hydrolases"/>
    <property type="match status" value="2"/>
</dbReference>
<evidence type="ECO:0000256" key="1">
    <source>
        <dbReference type="ARBA" id="ARBA00022741"/>
    </source>
</evidence>
<dbReference type="GO" id="GO:0005524">
    <property type="term" value="F:ATP binding"/>
    <property type="evidence" value="ECO:0007669"/>
    <property type="project" value="UniProtKB-KW"/>
</dbReference>
<dbReference type="InterPro" id="IPR014001">
    <property type="entry name" value="Helicase_ATP-bd"/>
</dbReference>
<dbReference type="PANTHER" id="PTHR30580">
    <property type="entry name" value="PRIMOSOMAL PROTEIN N"/>
    <property type="match status" value="1"/>
</dbReference>
<dbReference type="PROSITE" id="PS51194">
    <property type="entry name" value="HELICASE_CTER"/>
    <property type="match status" value="1"/>
</dbReference>
<gene>
    <name evidence="4" type="ORF">GKS16_01475</name>
</gene>
<name>A0A6L6G684_STRUB</name>
<accession>A0A6L6G684</accession>
<evidence type="ECO:0000256" key="3">
    <source>
        <dbReference type="ARBA" id="ARBA00023125"/>
    </source>
</evidence>
<dbReference type="GO" id="GO:0006270">
    <property type="term" value="P:DNA replication initiation"/>
    <property type="evidence" value="ECO:0007669"/>
    <property type="project" value="TreeGrafter"/>
</dbReference>
<comment type="caution">
    <text evidence="4">The sequence shown here is derived from an EMBL/GenBank/DDBJ whole genome shotgun (WGS) entry which is preliminary data.</text>
</comment>
<dbReference type="GO" id="GO:0006302">
    <property type="term" value="P:double-strand break repair"/>
    <property type="evidence" value="ECO:0007669"/>
    <property type="project" value="TreeGrafter"/>
</dbReference>
<dbReference type="Proteomes" id="UP000483839">
    <property type="component" value="Unassembled WGS sequence"/>
</dbReference>